<reference evidence="1" key="1">
    <citation type="submission" date="2014-11" db="EMBL/GenBank/DDBJ databases">
        <authorList>
            <person name="Amaro Gonzalez C."/>
        </authorList>
    </citation>
    <scope>NUCLEOTIDE SEQUENCE</scope>
</reference>
<dbReference type="AlphaFoldDB" id="A0A0E9WEW8"/>
<name>A0A0E9WEW8_ANGAN</name>
<evidence type="ECO:0000313" key="1">
    <source>
        <dbReference type="EMBL" id="JAH88831.1"/>
    </source>
</evidence>
<organism evidence="1">
    <name type="scientific">Anguilla anguilla</name>
    <name type="common">European freshwater eel</name>
    <name type="synonym">Muraena anguilla</name>
    <dbReference type="NCBI Taxonomy" id="7936"/>
    <lineage>
        <taxon>Eukaryota</taxon>
        <taxon>Metazoa</taxon>
        <taxon>Chordata</taxon>
        <taxon>Craniata</taxon>
        <taxon>Vertebrata</taxon>
        <taxon>Euteleostomi</taxon>
        <taxon>Actinopterygii</taxon>
        <taxon>Neopterygii</taxon>
        <taxon>Teleostei</taxon>
        <taxon>Anguilliformes</taxon>
        <taxon>Anguillidae</taxon>
        <taxon>Anguilla</taxon>
    </lineage>
</organism>
<sequence length="46" mass="5328">MLFELLWYGACQYSCRIATVQDIYTTPRQGLPFRASAPQQYKCHTA</sequence>
<accession>A0A0E9WEW8</accession>
<proteinExistence type="predicted"/>
<protein>
    <submittedName>
        <fullName evidence="1">Uncharacterized protein</fullName>
    </submittedName>
</protein>
<dbReference type="EMBL" id="GBXM01019746">
    <property type="protein sequence ID" value="JAH88831.1"/>
    <property type="molecule type" value="Transcribed_RNA"/>
</dbReference>
<reference evidence="1" key="2">
    <citation type="journal article" date="2015" name="Fish Shellfish Immunol.">
        <title>Early steps in the European eel (Anguilla anguilla)-Vibrio vulnificus interaction in the gills: Role of the RtxA13 toxin.</title>
        <authorList>
            <person name="Callol A."/>
            <person name="Pajuelo D."/>
            <person name="Ebbesson L."/>
            <person name="Teles M."/>
            <person name="MacKenzie S."/>
            <person name="Amaro C."/>
        </authorList>
    </citation>
    <scope>NUCLEOTIDE SEQUENCE</scope>
</reference>